<comment type="caution">
    <text evidence="5">The sequence shown here is derived from an EMBL/GenBank/DDBJ whole genome shotgun (WGS) entry which is preliminary data.</text>
</comment>
<keyword evidence="6" id="KW-1185">Reference proteome</keyword>
<dbReference type="SUPFAM" id="SSF48179">
    <property type="entry name" value="6-phosphogluconate dehydrogenase C-terminal domain-like"/>
    <property type="match status" value="1"/>
</dbReference>
<dbReference type="Pfam" id="PF01232">
    <property type="entry name" value="Mannitol_dh"/>
    <property type="match status" value="1"/>
</dbReference>
<dbReference type="AlphaFoldDB" id="A0AA37SP75"/>
<dbReference type="Gene3D" id="3.40.50.720">
    <property type="entry name" value="NAD(P)-binding Rossmann-like Domain"/>
    <property type="match status" value="1"/>
</dbReference>
<dbReference type="GO" id="GO:0008926">
    <property type="term" value="F:mannitol-1-phosphate 5-dehydrogenase activity"/>
    <property type="evidence" value="ECO:0007669"/>
    <property type="project" value="TreeGrafter"/>
</dbReference>
<reference evidence="5" key="1">
    <citation type="journal article" date="2014" name="Int. J. Syst. Evol. Microbiol.">
        <title>Complete genome sequence of Corynebacterium casei LMG S-19264T (=DSM 44701T), isolated from a smear-ripened cheese.</title>
        <authorList>
            <consortium name="US DOE Joint Genome Institute (JGI-PGF)"/>
            <person name="Walter F."/>
            <person name="Albersmeier A."/>
            <person name="Kalinowski J."/>
            <person name="Ruckert C."/>
        </authorList>
    </citation>
    <scope>NUCLEOTIDE SEQUENCE</scope>
    <source>
        <strain evidence="5">NBRC 108769</strain>
    </source>
</reference>
<dbReference type="InterPro" id="IPR013131">
    <property type="entry name" value="Mannitol_DH_N"/>
</dbReference>
<dbReference type="InterPro" id="IPR013328">
    <property type="entry name" value="6PGD_dom2"/>
</dbReference>
<evidence type="ECO:0000313" key="5">
    <source>
        <dbReference type="EMBL" id="GLR17149.1"/>
    </source>
</evidence>
<reference evidence="5" key="2">
    <citation type="submission" date="2023-01" db="EMBL/GenBank/DDBJ databases">
        <title>Draft genome sequence of Portibacter lacus strain NBRC 108769.</title>
        <authorList>
            <person name="Sun Q."/>
            <person name="Mori K."/>
        </authorList>
    </citation>
    <scope>NUCLEOTIDE SEQUENCE</scope>
    <source>
        <strain evidence="5">NBRC 108769</strain>
    </source>
</reference>
<evidence type="ECO:0000256" key="1">
    <source>
        <dbReference type="ARBA" id="ARBA00023002"/>
    </source>
</evidence>
<dbReference type="InterPro" id="IPR036291">
    <property type="entry name" value="NAD(P)-bd_dom_sf"/>
</dbReference>
<dbReference type="EMBL" id="BSOH01000010">
    <property type="protein sequence ID" value="GLR17149.1"/>
    <property type="molecule type" value="Genomic_DNA"/>
</dbReference>
<protein>
    <submittedName>
        <fullName evidence="5">Altronate oxidoreductase</fullName>
    </submittedName>
</protein>
<dbReference type="InterPro" id="IPR013118">
    <property type="entry name" value="Mannitol_DH_C"/>
</dbReference>
<dbReference type="Pfam" id="PF08125">
    <property type="entry name" value="Mannitol_dh_C"/>
    <property type="match status" value="1"/>
</dbReference>
<evidence type="ECO:0000256" key="2">
    <source>
        <dbReference type="ARBA" id="ARBA00023027"/>
    </source>
</evidence>
<evidence type="ECO:0000313" key="6">
    <source>
        <dbReference type="Proteomes" id="UP001156666"/>
    </source>
</evidence>
<accession>A0AA37SP75</accession>
<dbReference type="PANTHER" id="PTHR30524">
    <property type="entry name" value="MANNITOL-1-PHOSPHATE 5-DEHYDROGENASE"/>
    <property type="match status" value="1"/>
</dbReference>
<dbReference type="PRINTS" id="PR00084">
    <property type="entry name" value="MTLDHDRGNASE"/>
</dbReference>
<name>A0AA37SP75_9BACT</name>
<dbReference type="GO" id="GO:0005829">
    <property type="term" value="C:cytosol"/>
    <property type="evidence" value="ECO:0007669"/>
    <property type="project" value="TreeGrafter"/>
</dbReference>
<feature type="domain" description="Mannitol dehydrogenase N-terminal" evidence="3">
    <location>
        <begin position="17"/>
        <end position="254"/>
    </location>
</feature>
<sequence>MKNLSRKSANVTHVYPERILQFGGGNFLRGFVDWIIDKYNRQSNDEKIGILAVKVRKEGNYNQWAEQDGLYHLFSKGYMKGRTVDEMVLIKSVVRILEVHNEYDEFLKSALNPQLNIIVSNTTETGLAFDSQDKADEIPSTFPGQLCRWLHARWTHFQNDRSGKCVIIPCELVDQNGQVLKNSIFEYINHWDLEDAFKLWLDERVQFCNSLVDRIVPGINQDQLTKYQERTGFIDNMITEGEPYHLWAIETKFDLAQLLPLDRIGLNVVYTKDLTPFKEQKIKILNGAHTAMVPVGLLMGVQLVKDAVNHSALGPFIEKVVFEEITPSIDIERETAEQFGQSVLDRFRNPFLEHKLQSISMYSISKFNVRLKPTIKSYIVHNKTTPKGLMLSFAALLIFYKGDFNGKVYTANDEAEKIEKLTQHWMKINTSGVISAVSIYEMLADEVLWEENLNQISGFPEATAKYLKLILEGKLDQVVTEIGSQSS</sequence>
<dbReference type="PANTHER" id="PTHR30524:SF0">
    <property type="entry name" value="ALTRONATE OXIDOREDUCTASE-RELATED"/>
    <property type="match status" value="1"/>
</dbReference>
<dbReference type="InterPro" id="IPR008927">
    <property type="entry name" value="6-PGluconate_DH-like_C_sf"/>
</dbReference>
<keyword evidence="1" id="KW-0560">Oxidoreductase</keyword>
<gene>
    <name evidence="5" type="primary">uxaB_2</name>
    <name evidence="5" type="ORF">GCM10007940_17640</name>
</gene>
<keyword evidence="2" id="KW-0520">NAD</keyword>
<organism evidence="5 6">
    <name type="scientific">Portibacter lacus</name>
    <dbReference type="NCBI Taxonomy" id="1099794"/>
    <lineage>
        <taxon>Bacteria</taxon>
        <taxon>Pseudomonadati</taxon>
        <taxon>Bacteroidota</taxon>
        <taxon>Saprospiria</taxon>
        <taxon>Saprospirales</taxon>
        <taxon>Haliscomenobacteraceae</taxon>
        <taxon>Portibacter</taxon>
    </lineage>
</organism>
<dbReference type="SUPFAM" id="SSF51735">
    <property type="entry name" value="NAD(P)-binding Rossmann-fold domains"/>
    <property type="match status" value="1"/>
</dbReference>
<proteinExistence type="predicted"/>
<evidence type="ECO:0000259" key="4">
    <source>
        <dbReference type="Pfam" id="PF08125"/>
    </source>
</evidence>
<feature type="domain" description="Mannitol dehydrogenase C-terminal" evidence="4">
    <location>
        <begin position="273"/>
        <end position="468"/>
    </location>
</feature>
<dbReference type="RefSeq" id="WP_235293977.1">
    <property type="nucleotide sequence ID" value="NZ_BSOH01000010.1"/>
</dbReference>
<dbReference type="Proteomes" id="UP001156666">
    <property type="component" value="Unassembled WGS sequence"/>
</dbReference>
<dbReference type="NCBIfam" id="NF002969">
    <property type="entry name" value="PRK03643.1"/>
    <property type="match status" value="1"/>
</dbReference>
<dbReference type="PROSITE" id="PS00974">
    <property type="entry name" value="MANNITOL_DHGENASE"/>
    <property type="match status" value="1"/>
</dbReference>
<evidence type="ECO:0000259" key="3">
    <source>
        <dbReference type="Pfam" id="PF01232"/>
    </source>
</evidence>
<dbReference type="GO" id="GO:0019592">
    <property type="term" value="P:mannitol catabolic process"/>
    <property type="evidence" value="ECO:0007669"/>
    <property type="project" value="TreeGrafter"/>
</dbReference>
<dbReference type="InterPro" id="IPR023027">
    <property type="entry name" value="Mannitol_DH_CS"/>
</dbReference>
<dbReference type="InterPro" id="IPR000669">
    <property type="entry name" value="Mannitol_DH"/>
</dbReference>
<dbReference type="Gene3D" id="1.10.1040.10">
    <property type="entry name" value="N-(1-d-carboxylethyl)-l-norvaline Dehydrogenase, domain 2"/>
    <property type="match status" value="1"/>
</dbReference>